<dbReference type="FunFam" id="3.30.470.20:FF:000008">
    <property type="entry name" value="D-alanine--D-alanine ligase"/>
    <property type="match status" value="1"/>
</dbReference>
<keyword evidence="6 18" id="KW-0963">Cytoplasm</keyword>
<evidence type="ECO:0000256" key="3">
    <source>
        <dbReference type="ARBA" id="ARBA00004496"/>
    </source>
</evidence>
<evidence type="ECO:0000256" key="19">
    <source>
        <dbReference type="PIRSR" id="PIRSR039102-1"/>
    </source>
</evidence>
<evidence type="ECO:0000256" key="18">
    <source>
        <dbReference type="HAMAP-Rule" id="MF_00047"/>
    </source>
</evidence>
<evidence type="ECO:0000256" key="10">
    <source>
        <dbReference type="ARBA" id="ARBA00022840"/>
    </source>
</evidence>
<evidence type="ECO:0000256" key="5">
    <source>
        <dbReference type="ARBA" id="ARBA00010871"/>
    </source>
</evidence>
<sequence>MYLIHPEAFGKVAVLLGGASAEREVSLNSGRLALGALRARGVDAHPFDPAEQPVWQLKQEGVARVFNTLHGGAGENGQLAGALDMLGIPYTGTGVLGCALGMDKWRSKLIWQQTGIPTPPFEIVQCAANAGWRPDGMADRLGLPLFVKPVHEGSSVGMTKVKSVQALAAAVDAAARYDSTVLVEKSIEGGGEYTVSIAGTLELPVIRIVPAGEFYDYHAKYIANDTQYRIPCGLAAQEEQRIQQLARRAFEILGGKDWGRVDLMIDAQGQPWFLEINTAPGMTDHSLPPKAARAVGISYEDLVMHLLALTLPDAAQMESKRNVA</sequence>
<accession>G2J919</accession>
<dbReference type="PANTHER" id="PTHR23132">
    <property type="entry name" value="D-ALANINE--D-ALANINE LIGASE"/>
    <property type="match status" value="1"/>
</dbReference>
<reference evidence="23 24" key="1">
    <citation type="submission" date="2011-08" db="EMBL/GenBank/DDBJ databases">
        <title>The genome of the obligate endobacterium of an arbuscular mycorrhizal fungus reveals an interphylum network of nutritional interactions.</title>
        <authorList>
            <person name="Ghignone S."/>
            <person name="Salvioli A."/>
            <person name="Anca I."/>
            <person name="Lumini E."/>
            <person name="Ortu G."/>
            <person name="Petiti L."/>
            <person name="Cruveiller S."/>
            <person name="Bianciotto V."/>
            <person name="Piffanelli P."/>
            <person name="Lanfranco L."/>
            <person name="Bonfante P."/>
        </authorList>
    </citation>
    <scope>NUCLEOTIDE SEQUENCE [LARGE SCALE GENOMIC DNA]</scope>
    <source>
        <strain evidence="23 24">BEG34</strain>
    </source>
</reference>
<protein>
    <recommendedName>
        <fullName evidence="18">D-alanine--D-alanine ligase</fullName>
        <ecNumber evidence="18">6.3.2.4</ecNumber>
    </recommendedName>
    <alternativeName>
        <fullName evidence="18">D-Ala-D-Ala ligase</fullName>
    </alternativeName>
    <alternativeName>
        <fullName evidence="18">D-alanylalanine synthetase</fullName>
    </alternativeName>
</protein>
<keyword evidence="8 20" id="KW-0479">Metal-binding</keyword>
<evidence type="ECO:0000256" key="1">
    <source>
        <dbReference type="ARBA" id="ARBA00001936"/>
    </source>
</evidence>
<evidence type="ECO:0000256" key="15">
    <source>
        <dbReference type="ARBA" id="ARBA00023316"/>
    </source>
</evidence>
<evidence type="ECO:0000256" key="8">
    <source>
        <dbReference type="ARBA" id="ARBA00022723"/>
    </source>
</evidence>
<evidence type="ECO:0000256" key="7">
    <source>
        <dbReference type="ARBA" id="ARBA00022598"/>
    </source>
</evidence>
<dbReference type="Proteomes" id="UP000054051">
    <property type="component" value="Unassembled WGS sequence"/>
</dbReference>
<dbReference type="NCBIfam" id="NF002378">
    <property type="entry name" value="PRK01372.1"/>
    <property type="match status" value="1"/>
</dbReference>
<dbReference type="GO" id="GO:0009252">
    <property type="term" value="P:peptidoglycan biosynthetic process"/>
    <property type="evidence" value="ECO:0007669"/>
    <property type="project" value="UniProtKB-UniRule"/>
</dbReference>
<comment type="pathway">
    <text evidence="17">Glycan biosynthesis.</text>
</comment>
<evidence type="ECO:0000256" key="9">
    <source>
        <dbReference type="ARBA" id="ARBA00022741"/>
    </source>
</evidence>
<dbReference type="GO" id="GO:0008360">
    <property type="term" value="P:regulation of cell shape"/>
    <property type="evidence" value="ECO:0007669"/>
    <property type="project" value="UniProtKB-KW"/>
</dbReference>
<evidence type="ECO:0000256" key="6">
    <source>
        <dbReference type="ARBA" id="ARBA00022490"/>
    </source>
</evidence>
<evidence type="ECO:0000256" key="20">
    <source>
        <dbReference type="PIRSR" id="PIRSR039102-3"/>
    </source>
</evidence>
<dbReference type="InterPro" id="IPR005905">
    <property type="entry name" value="D_ala_D_ala"/>
</dbReference>
<evidence type="ECO:0000256" key="21">
    <source>
        <dbReference type="PROSITE-ProRule" id="PRU00409"/>
    </source>
</evidence>
<dbReference type="GO" id="GO:0008716">
    <property type="term" value="F:D-alanine-D-alanine ligase activity"/>
    <property type="evidence" value="ECO:0007669"/>
    <property type="project" value="UniProtKB-UniRule"/>
</dbReference>
<keyword evidence="11 20" id="KW-0460">Magnesium</keyword>
<dbReference type="OrthoDB" id="9813261at2"/>
<dbReference type="GO" id="GO:0071555">
    <property type="term" value="P:cell wall organization"/>
    <property type="evidence" value="ECO:0007669"/>
    <property type="project" value="UniProtKB-KW"/>
</dbReference>
<keyword evidence="9 21" id="KW-0547">Nucleotide-binding</keyword>
<dbReference type="InterPro" id="IPR000291">
    <property type="entry name" value="D-Ala_lig_Van_CS"/>
</dbReference>
<evidence type="ECO:0000256" key="4">
    <source>
        <dbReference type="ARBA" id="ARBA00004752"/>
    </source>
</evidence>
<keyword evidence="12 18" id="KW-0133">Cell shape</keyword>
<feature type="binding site" evidence="20">
    <location>
        <position position="275"/>
    </location>
    <ligand>
        <name>Mg(2+)</name>
        <dbReference type="ChEBI" id="CHEBI:18420"/>
        <label>1</label>
    </ligand>
</feature>
<keyword evidence="15 18" id="KW-0961">Cell wall biogenesis/degradation</keyword>
<dbReference type="GO" id="GO:0005524">
    <property type="term" value="F:ATP binding"/>
    <property type="evidence" value="ECO:0007669"/>
    <property type="project" value="UniProtKB-UniRule"/>
</dbReference>
<dbReference type="Pfam" id="PF07478">
    <property type="entry name" value="Dala_Dala_lig_C"/>
    <property type="match status" value="1"/>
</dbReference>
<dbReference type="SUPFAM" id="SSF56059">
    <property type="entry name" value="Glutathione synthetase ATP-binding domain-like"/>
    <property type="match status" value="1"/>
</dbReference>
<comment type="cofactor">
    <cofactor evidence="1">
        <name>Mn(2+)</name>
        <dbReference type="ChEBI" id="CHEBI:29035"/>
    </cofactor>
</comment>
<keyword evidence="14 20" id="KW-0464">Manganese</keyword>
<dbReference type="EC" id="6.3.2.4" evidence="18"/>
<feature type="binding site" evidence="20">
    <location>
        <position position="275"/>
    </location>
    <ligand>
        <name>Mg(2+)</name>
        <dbReference type="ChEBI" id="CHEBI:18420"/>
        <label>2</label>
    </ligand>
</feature>
<dbReference type="FunFam" id="3.40.50.20:FF:000013">
    <property type="entry name" value="D-alanine--D-alanine ligase"/>
    <property type="match status" value="1"/>
</dbReference>
<comment type="subcellular location">
    <subcellularLocation>
        <location evidence="3 18">Cytoplasm</location>
    </subcellularLocation>
</comment>
<dbReference type="RefSeq" id="WP_006682494.1">
    <property type="nucleotide sequence ID" value="NZ_CAFB01000039.1"/>
</dbReference>
<dbReference type="GO" id="GO:0046872">
    <property type="term" value="F:metal ion binding"/>
    <property type="evidence" value="ECO:0007669"/>
    <property type="project" value="UniProtKB-KW"/>
</dbReference>
<evidence type="ECO:0000256" key="17">
    <source>
        <dbReference type="ARBA" id="ARBA00060592"/>
    </source>
</evidence>
<evidence type="ECO:0000313" key="23">
    <source>
        <dbReference type="EMBL" id="CCD29266.1"/>
    </source>
</evidence>
<evidence type="ECO:0000256" key="16">
    <source>
        <dbReference type="ARBA" id="ARBA00047614"/>
    </source>
</evidence>
<keyword evidence="13 18" id="KW-0573">Peptidoglycan synthesis</keyword>
<comment type="function">
    <text evidence="2 18">Cell wall formation.</text>
</comment>
<dbReference type="STRING" id="1070319.CAGGBEG34_220014"/>
<proteinExistence type="inferred from homology"/>
<dbReference type="EMBL" id="CAFB01000039">
    <property type="protein sequence ID" value="CCD29266.1"/>
    <property type="molecule type" value="Genomic_DNA"/>
</dbReference>
<dbReference type="GO" id="GO:0005829">
    <property type="term" value="C:cytosol"/>
    <property type="evidence" value="ECO:0007669"/>
    <property type="project" value="TreeGrafter"/>
</dbReference>
<dbReference type="Gene3D" id="3.30.470.20">
    <property type="entry name" value="ATP-grasp fold, B domain"/>
    <property type="match status" value="1"/>
</dbReference>
<dbReference type="AlphaFoldDB" id="G2J919"/>
<feature type="active site" evidence="19">
    <location>
        <position position="22"/>
    </location>
</feature>
<dbReference type="UniPathway" id="UPA00219"/>
<feature type="binding site" evidence="20">
    <location>
        <position position="277"/>
    </location>
    <ligand>
        <name>Mg(2+)</name>
        <dbReference type="ChEBI" id="CHEBI:18420"/>
        <label>2</label>
    </ligand>
</feature>
<evidence type="ECO:0000256" key="13">
    <source>
        <dbReference type="ARBA" id="ARBA00022984"/>
    </source>
</evidence>
<feature type="active site" evidence="19">
    <location>
        <position position="286"/>
    </location>
</feature>
<dbReference type="InterPro" id="IPR011095">
    <property type="entry name" value="Dala_Dala_lig_C"/>
</dbReference>
<comment type="catalytic activity">
    <reaction evidence="16 18">
        <text>2 D-alanine + ATP = D-alanyl-D-alanine + ADP + phosphate + H(+)</text>
        <dbReference type="Rhea" id="RHEA:11224"/>
        <dbReference type="ChEBI" id="CHEBI:15378"/>
        <dbReference type="ChEBI" id="CHEBI:30616"/>
        <dbReference type="ChEBI" id="CHEBI:43474"/>
        <dbReference type="ChEBI" id="CHEBI:57416"/>
        <dbReference type="ChEBI" id="CHEBI:57822"/>
        <dbReference type="ChEBI" id="CHEBI:456216"/>
        <dbReference type="EC" id="6.3.2.4"/>
    </reaction>
</comment>
<evidence type="ECO:0000256" key="12">
    <source>
        <dbReference type="ARBA" id="ARBA00022960"/>
    </source>
</evidence>
<keyword evidence="24" id="KW-1185">Reference proteome</keyword>
<gene>
    <name evidence="23" type="primary">ddlB</name>
    <name evidence="18" type="synonym">ddl</name>
    <name evidence="23" type="ORF">CAGGBEG34_220014</name>
</gene>
<evidence type="ECO:0000313" key="24">
    <source>
        <dbReference type="Proteomes" id="UP000054051"/>
    </source>
</evidence>
<evidence type="ECO:0000259" key="22">
    <source>
        <dbReference type="PROSITE" id="PS50975"/>
    </source>
</evidence>
<keyword evidence="10 21" id="KW-0067">ATP-binding</keyword>
<dbReference type="NCBIfam" id="TIGR01205">
    <property type="entry name" value="D_ala_D_alaTIGR"/>
    <property type="match status" value="1"/>
</dbReference>
<dbReference type="SUPFAM" id="SSF52440">
    <property type="entry name" value="PreATP-grasp domain"/>
    <property type="match status" value="1"/>
</dbReference>
<evidence type="ECO:0000256" key="14">
    <source>
        <dbReference type="ARBA" id="ARBA00023211"/>
    </source>
</evidence>
<comment type="cofactor">
    <cofactor evidence="20">
        <name>Mg(2+)</name>
        <dbReference type="ChEBI" id="CHEBI:18420"/>
    </cofactor>
    <cofactor evidence="20">
        <name>Mn(2+)</name>
        <dbReference type="ChEBI" id="CHEBI:29035"/>
    </cofactor>
    <text evidence="20">Binds 2 magnesium or manganese ions per subunit.</text>
</comment>
<feature type="active site" evidence="19">
    <location>
        <position position="154"/>
    </location>
</feature>
<dbReference type="eggNOG" id="COG1181">
    <property type="taxonomic scope" value="Bacteria"/>
</dbReference>
<evidence type="ECO:0000256" key="11">
    <source>
        <dbReference type="ARBA" id="ARBA00022842"/>
    </source>
</evidence>
<dbReference type="InterPro" id="IPR016185">
    <property type="entry name" value="PreATP-grasp_dom_sf"/>
</dbReference>
<evidence type="ECO:0000256" key="2">
    <source>
        <dbReference type="ARBA" id="ARBA00003921"/>
    </source>
</evidence>
<keyword evidence="7 18" id="KW-0436">Ligase</keyword>
<dbReference type="PIRSF" id="PIRSF039102">
    <property type="entry name" value="Ddl/VanB"/>
    <property type="match status" value="1"/>
</dbReference>
<dbReference type="InterPro" id="IPR013815">
    <property type="entry name" value="ATP_grasp_subdomain_1"/>
</dbReference>
<dbReference type="FunFam" id="3.30.1490.20:FF:000007">
    <property type="entry name" value="D-alanine--D-alanine ligase"/>
    <property type="match status" value="1"/>
</dbReference>
<comment type="similarity">
    <text evidence="5 18">Belongs to the D-alanine--D-alanine ligase family.</text>
</comment>
<feature type="domain" description="ATP-grasp" evidence="22">
    <location>
        <begin position="108"/>
        <end position="308"/>
    </location>
</feature>
<comment type="pathway">
    <text evidence="4 18">Cell wall biogenesis; peptidoglycan biosynthesis.</text>
</comment>
<comment type="caution">
    <text evidence="23">The sequence shown here is derived from an EMBL/GenBank/DDBJ whole genome shotgun (WGS) entry which is preliminary data.</text>
</comment>
<dbReference type="PROSITE" id="PS50975">
    <property type="entry name" value="ATP_GRASP"/>
    <property type="match status" value="1"/>
</dbReference>
<dbReference type="Gene3D" id="3.30.1490.20">
    <property type="entry name" value="ATP-grasp fold, A domain"/>
    <property type="match status" value="1"/>
</dbReference>
<dbReference type="PROSITE" id="PS00844">
    <property type="entry name" value="DALA_DALA_LIGASE_2"/>
    <property type="match status" value="1"/>
</dbReference>
<dbReference type="PROSITE" id="PS00843">
    <property type="entry name" value="DALA_DALA_LIGASE_1"/>
    <property type="match status" value="1"/>
</dbReference>
<name>G2J919_9BURK</name>
<dbReference type="HAMAP" id="MF_00047">
    <property type="entry name" value="Dala_Dala_lig"/>
    <property type="match status" value="1"/>
</dbReference>
<dbReference type="Gene3D" id="3.40.50.20">
    <property type="match status" value="1"/>
</dbReference>
<dbReference type="InterPro" id="IPR011761">
    <property type="entry name" value="ATP-grasp"/>
</dbReference>
<organism evidence="23 24">
    <name type="scientific">Candidatus Glomeribacter gigasporarum BEG34</name>
    <dbReference type="NCBI Taxonomy" id="1070319"/>
    <lineage>
        <taxon>Bacteria</taxon>
        <taxon>Pseudomonadati</taxon>
        <taxon>Pseudomonadota</taxon>
        <taxon>Betaproteobacteria</taxon>
        <taxon>Burkholderiales</taxon>
        <taxon>Burkholderiaceae</taxon>
        <taxon>Candidatus Glomeribacter</taxon>
    </lineage>
</organism>
<feature type="binding site" evidence="20">
    <location>
        <position position="262"/>
    </location>
    <ligand>
        <name>Mg(2+)</name>
        <dbReference type="ChEBI" id="CHEBI:18420"/>
        <label>1</label>
    </ligand>
</feature>
<dbReference type="PANTHER" id="PTHR23132:SF23">
    <property type="entry name" value="D-ALANINE--D-ALANINE LIGASE B"/>
    <property type="match status" value="1"/>
</dbReference>